<feature type="transmembrane region" description="Helical" evidence="1">
    <location>
        <begin position="67"/>
        <end position="86"/>
    </location>
</feature>
<dbReference type="Proteomes" id="UP001479933">
    <property type="component" value="Chromosome"/>
</dbReference>
<dbReference type="RefSeq" id="WP_066164465.1">
    <property type="nucleotide sequence ID" value="NZ_CP136137.1"/>
</dbReference>
<organism evidence="2 3">
    <name type="scientific">Gordonia hydrophobica</name>
    <dbReference type="NCBI Taxonomy" id="40516"/>
    <lineage>
        <taxon>Bacteria</taxon>
        <taxon>Bacillati</taxon>
        <taxon>Actinomycetota</taxon>
        <taxon>Actinomycetes</taxon>
        <taxon>Mycobacteriales</taxon>
        <taxon>Gordoniaceae</taxon>
        <taxon>Gordonia</taxon>
    </lineage>
</organism>
<dbReference type="EMBL" id="CP136137">
    <property type="protein sequence ID" value="WYY05844.1"/>
    <property type="molecule type" value="Genomic_DNA"/>
</dbReference>
<proteinExistence type="predicted"/>
<evidence type="ECO:0000256" key="1">
    <source>
        <dbReference type="SAM" id="Phobius"/>
    </source>
</evidence>
<reference evidence="2 3" key="1">
    <citation type="journal article" date="2023" name="Virus Evol.">
        <title>Computational host range prediction-The good, the bad, and the ugly.</title>
        <authorList>
            <person name="Howell A.A."/>
            <person name="Versoza C.J."/>
            <person name="Pfeifer S.P."/>
        </authorList>
    </citation>
    <scope>NUCLEOTIDE SEQUENCE [LARGE SCALE GENOMIC DNA]</scope>
    <source>
        <strain evidence="2 3">1610/1b</strain>
    </source>
</reference>
<protein>
    <recommendedName>
        <fullName evidence="4">DoxX family membrane protein</fullName>
    </recommendedName>
</protein>
<gene>
    <name evidence="2" type="ORF">RVF87_12185</name>
</gene>
<keyword evidence="1" id="KW-0812">Transmembrane</keyword>
<accession>A0ABZ2TYS2</accession>
<dbReference type="PANTHER" id="PTHR36974:SF1">
    <property type="entry name" value="DOXX FAMILY MEMBRANE PROTEIN"/>
    <property type="match status" value="1"/>
</dbReference>
<keyword evidence="1" id="KW-1133">Transmembrane helix</keyword>
<dbReference type="PANTHER" id="PTHR36974">
    <property type="entry name" value="MEMBRANE PROTEIN-RELATED"/>
    <property type="match status" value="1"/>
</dbReference>
<feature type="transmembrane region" description="Helical" evidence="1">
    <location>
        <begin position="98"/>
        <end position="117"/>
    </location>
</feature>
<sequence>MTNDRLARVLSLILLVPGVLHFVAPKPFDAIVPKELPGDPRAWTYASGAAEIGLGATVLNPRTRHRAAGLAALLFIAVFPANVTMIREWVDKSPALKTVAWARLPLQIPLIVLALIVRRGARKQTVDVAPSAG</sequence>
<evidence type="ECO:0000313" key="3">
    <source>
        <dbReference type="Proteomes" id="UP001479933"/>
    </source>
</evidence>
<evidence type="ECO:0008006" key="4">
    <source>
        <dbReference type="Google" id="ProtNLM"/>
    </source>
</evidence>
<evidence type="ECO:0000313" key="2">
    <source>
        <dbReference type="EMBL" id="WYY05844.1"/>
    </source>
</evidence>
<keyword evidence="1" id="KW-0472">Membrane</keyword>
<keyword evidence="3" id="KW-1185">Reference proteome</keyword>
<name>A0ABZ2TYS2_9ACTN</name>